<accession>A0A1H2DR49</accession>
<dbReference type="Pfam" id="PF04932">
    <property type="entry name" value="Wzy_C"/>
    <property type="match status" value="1"/>
</dbReference>
<dbReference type="KEGG" id="nur:ATY38_02210"/>
<gene>
    <name evidence="7" type="ORF">SAMN05216406_10486</name>
</gene>
<dbReference type="GO" id="GO:0016874">
    <property type="term" value="F:ligase activity"/>
    <property type="evidence" value="ECO:0007669"/>
    <property type="project" value="UniProtKB-KW"/>
</dbReference>
<keyword evidence="8" id="KW-1185">Reference proteome</keyword>
<dbReference type="EMBL" id="FNLN01000004">
    <property type="protein sequence ID" value="SDT85360.1"/>
    <property type="molecule type" value="Genomic_DNA"/>
</dbReference>
<proteinExistence type="predicted"/>
<name>A0A1H2DR49_9PROT</name>
<organism evidence="7 8">
    <name type="scientific">Nitrosomonas ureae</name>
    <dbReference type="NCBI Taxonomy" id="44577"/>
    <lineage>
        <taxon>Bacteria</taxon>
        <taxon>Pseudomonadati</taxon>
        <taxon>Pseudomonadota</taxon>
        <taxon>Betaproteobacteria</taxon>
        <taxon>Nitrosomonadales</taxon>
        <taxon>Nitrosomonadaceae</taxon>
        <taxon>Nitrosomonas</taxon>
    </lineage>
</organism>
<dbReference type="AlphaFoldDB" id="A0A1H2DR49"/>
<evidence type="ECO:0000313" key="8">
    <source>
        <dbReference type="Proteomes" id="UP000182882"/>
    </source>
</evidence>
<dbReference type="InterPro" id="IPR051533">
    <property type="entry name" value="WaaL-like"/>
</dbReference>
<keyword evidence="4 5" id="KW-0472">Membrane</keyword>
<feature type="transmembrane region" description="Helical" evidence="5">
    <location>
        <begin position="108"/>
        <end position="129"/>
    </location>
</feature>
<feature type="transmembrane region" description="Helical" evidence="5">
    <location>
        <begin position="321"/>
        <end position="341"/>
    </location>
</feature>
<dbReference type="PANTHER" id="PTHR37422:SF13">
    <property type="entry name" value="LIPOPOLYSACCHARIDE BIOSYNTHESIS PROTEIN PA4999-RELATED"/>
    <property type="match status" value="1"/>
</dbReference>
<evidence type="ECO:0000256" key="3">
    <source>
        <dbReference type="ARBA" id="ARBA00022989"/>
    </source>
</evidence>
<feature type="transmembrane region" description="Helical" evidence="5">
    <location>
        <begin position="141"/>
        <end position="162"/>
    </location>
</feature>
<feature type="transmembrane region" description="Helical" evidence="5">
    <location>
        <begin position="53"/>
        <end position="73"/>
    </location>
</feature>
<feature type="transmembrane region" description="Helical" evidence="5">
    <location>
        <begin position="371"/>
        <end position="390"/>
    </location>
</feature>
<keyword evidence="2 5" id="KW-0812">Transmembrane</keyword>
<sequence>MQTNNTRREWFIRFALVFFCAGFWRGELMFISFPLLTVAWLMDGGIYRLREVITIPLTQAILLLCALLTLGVLWGEWPQDGRMKWVKYFSLLVFIPFYALIDKERLPWALGGLIVSYLCVLVVGVYQWLTIDAQGIPLLGMSYLSFSAMLGIGAIVTSGIACMNPSVRLQILFVIATLVLLFIQFHQNGRIFLLVTLISILLIAFLRYQIEMRKFLTILISVLIVAVVFAYSSPVFQARLIQIKSDIELLQQGNYSSSLGYRLAMWDVGLHGIAERPLSGFGTGMPEKYFEKTIATYKDGLYKDLPEFQETAHYHNDWIEIGMHIGVPGMLILGFLLWSWYQAFQRNNLNLLGLGLISFIFLSGLTDTFIIFSRTPILLLIITAIAINWYKREHEH</sequence>
<keyword evidence="3 5" id="KW-1133">Transmembrane helix</keyword>
<dbReference type="RefSeq" id="WP_062557851.1">
    <property type="nucleotide sequence ID" value="NZ_FNLN01000004.1"/>
</dbReference>
<evidence type="ECO:0000256" key="1">
    <source>
        <dbReference type="ARBA" id="ARBA00004141"/>
    </source>
</evidence>
<feature type="transmembrane region" description="Helical" evidence="5">
    <location>
        <begin position="191"/>
        <end position="208"/>
    </location>
</feature>
<feature type="transmembrane region" description="Helical" evidence="5">
    <location>
        <begin position="348"/>
        <end position="365"/>
    </location>
</feature>
<feature type="domain" description="O-antigen ligase-related" evidence="6">
    <location>
        <begin position="176"/>
        <end position="333"/>
    </location>
</feature>
<feature type="transmembrane region" description="Helical" evidence="5">
    <location>
        <begin position="215"/>
        <end position="232"/>
    </location>
</feature>
<dbReference type="GO" id="GO:0016020">
    <property type="term" value="C:membrane"/>
    <property type="evidence" value="ECO:0007669"/>
    <property type="project" value="UniProtKB-SubCell"/>
</dbReference>
<feature type="transmembrane region" description="Helical" evidence="5">
    <location>
        <begin position="12"/>
        <end position="41"/>
    </location>
</feature>
<dbReference type="InterPro" id="IPR007016">
    <property type="entry name" value="O-antigen_ligase-rel_domated"/>
</dbReference>
<protein>
    <submittedName>
        <fullName evidence="7">O-antigen ligase</fullName>
    </submittedName>
</protein>
<feature type="transmembrane region" description="Helical" evidence="5">
    <location>
        <begin position="169"/>
        <end position="185"/>
    </location>
</feature>
<comment type="subcellular location">
    <subcellularLocation>
        <location evidence="1">Membrane</location>
        <topology evidence="1">Multi-pass membrane protein</topology>
    </subcellularLocation>
</comment>
<evidence type="ECO:0000256" key="4">
    <source>
        <dbReference type="ARBA" id="ARBA00023136"/>
    </source>
</evidence>
<dbReference type="Proteomes" id="UP000182882">
    <property type="component" value="Unassembled WGS sequence"/>
</dbReference>
<evidence type="ECO:0000256" key="5">
    <source>
        <dbReference type="SAM" id="Phobius"/>
    </source>
</evidence>
<evidence type="ECO:0000313" key="7">
    <source>
        <dbReference type="EMBL" id="SDT85360.1"/>
    </source>
</evidence>
<evidence type="ECO:0000256" key="2">
    <source>
        <dbReference type="ARBA" id="ARBA00022692"/>
    </source>
</evidence>
<evidence type="ECO:0000259" key="6">
    <source>
        <dbReference type="Pfam" id="PF04932"/>
    </source>
</evidence>
<dbReference type="PANTHER" id="PTHR37422">
    <property type="entry name" value="TEICHURONIC ACID BIOSYNTHESIS PROTEIN TUAE"/>
    <property type="match status" value="1"/>
</dbReference>
<reference evidence="8" key="1">
    <citation type="submission" date="2016-10" db="EMBL/GenBank/DDBJ databases">
        <authorList>
            <person name="Varghese N."/>
            <person name="Submissions S."/>
        </authorList>
    </citation>
    <scope>NUCLEOTIDE SEQUENCE [LARGE SCALE GENOMIC DNA]</scope>
    <source>
        <strain evidence="8">Nm10</strain>
    </source>
</reference>
<keyword evidence="7" id="KW-0436">Ligase</keyword>